<name>X1BLU5_9ZZZZ</name>
<dbReference type="AlphaFoldDB" id="X1BLU5"/>
<proteinExistence type="predicted"/>
<evidence type="ECO:0000313" key="1">
    <source>
        <dbReference type="EMBL" id="GAG82162.1"/>
    </source>
</evidence>
<organism evidence="1">
    <name type="scientific">marine sediment metagenome</name>
    <dbReference type="NCBI Taxonomy" id="412755"/>
    <lineage>
        <taxon>unclassified sequences</taxon>
        <taxon>metagenomes</taxon>
        <taxon>ecological metagenomes</taxon>
    </lineage>
</organism>
<protein>
    <recommendedName>
        <fullName evidence="2">CARDB domain-containing protein</fullName>
    </recommendedName>
</protein>
<evidence type="ECO:0008006" key="2">
    <source>
        <dbReference type="Google" id="ProtNLM"/>
    </source>
</evidence>
<gene>
    <name evidence="1" type="ORF">S01H4_21735</name>
</gene>
<dbReference type="EMBL" id="BART01009878">
    <property type="protein sequence ID" value="GAG82162.1"/>
    <property type="molecule type" value="Genomic_DNA"/>
</dbReference>
<sequence>MKTKIVIFTLILAFVFASFIGCTLGPVEVEEITVCKNVDSNYKPVDSTYVFPPETTVICLAVKINNFTPKDKLSITLIYLETNDEIAKQEADQEKSGSGYQSFKFIYNQGFPSGRYNAVIYLNNELAETVEFSVE</sequence>
<comment type="caution">
    <text evidence="1">The sequence shown here is derived from an EMBL/GenBank/DDBJ whole genome shotgun (WGS) entry which is preliminary data.</text>
</comment>
<dbReference type="PROSITE" id="PS51257">
    <property type="entry name" value="PROKAR_LIPOPROTEIN"/>
    <property type="match status" value="1"/>
</dbReference>
<reference evidence="1" key="1">
    <citation type="journal article" date="2014" name="Front. Microbiol.">
        <title>High frequency of phylogenetically diverse reductive dehalogenase-homologous genes in deep subseafloor sedimentary metagenomes.</title>
        <authorList>
            <person name="Kawai M."/>
            <person name="Futagami T."/>
            <person name="Toyoda A."/>
            <person name="Takaki Y."/>
            <person name="Nishi S."/>
            <person name="Hori S."/>
            <person name="Arai W."/>
            <person name="Tsubouchi T."/>
            <person name="Morono Y."/>
            <person name="Uchiyama I."/>
            <person name="Ito T."/>
            <person name="Fujiyama A."/>
            <person name="Inagaki F."/>
            <person name="Takami H."/>
        </authorList>
    </citation>
    <scope>NUCLEOTIDE SEQUENCE</scope>
    <source>
        <strain evidence="1">Expedition CK06-06</strain>
    </source>
</reference>
<accession>X1BLU5</accession>